<organism evidence="2 3">
    <name type="scientific">Desulfosporosinus lacus DSM 15449</name>
    <dbReference type="NCBI Taxonomy" id="1121420"/>
    <lineage>
        <taxon>Bacteria</taxon>
        <taxon>Bacillati</taxon>
        <taxon>Bacillota</taxon>
        <taxon>Clostridia</taxon>
        <taxon>Eubacteriales</taxon>
        <taxon>Desulfitobacteriaceae</taxon>
        <taxon>Desulfosporosinus</taxon>
    </lineage>
</organism>
<name>A0A1M6E4U5_9FIRM</name>
<accession>A0A1M6E4U5</accession>
<dbReference type="AlphaFoldDB" id="A0A1M6E4U5"/>
<dbReference type="InterPro" id="IPR048792">
    <property type="entry name" value="CarD_C"/>
</dbReference>
<protein>
    <submittedName>
        <fullName evidence="2">Transcriptional regulator, CarD family</fullName>
    </submittedName>
</protein>
<dbReference type="Pfam" id="PF21095">
    <property type="entry name" value="CarD_C"/>
    <property type="match status" value="1"/>
</dbReference>
<evidence type="ECO:0000259" key="1">
    <source>
        <dbReference type="SMART" id="SM01058"/>
    </source>
</evidence>
<evidence type="ECO:0000313" key="3">
    <source>
        <dbReference type="Proteomes" id="UP000183954"/>
    </source>
</evidence>
<feature type="domain" description="CarD-like/TRCF RNAP-interacting" evidence="1">
    <location>
        <begin position="1"/>
        <end position="113"/>
    </location>
</feature>
<dbReference type="STRING" id="1121420.SAMN02746098_04666"/>
<dbReference type="Gene3D" id="2.40.10.170">
    <property type="match status" value="1"/>
</dbReference>
<dbReference type="InterPro" id="IPR042215">
    <property type="entry name" value="CarD-like_C"/>
</dbReference>
<dbReference type="SMART" id="SM01058">
    <property type="entry name" value="CarD_TRCF"/>
    <property type="match status" value="1"/>
</dbReference>
<dbReference type="EMBL" id="FQXJ01000026">
    <property type="protein sequence ID" value="SHI80554.1"/>
    <property type="molecule type" value="Genomic_DNA"/>
</dbReference>
<dbReference type="Gene3D" id="1.20.58.1290">
    <property type="entry name" value="CarD-like, C-terminal domain"/>
    <property type="match status" value="1"/>
</dbReference>
<dbReference type="Proteomes" id="UP000183954">
    <property type="component" value="Unassembled WGS sequence"/>
</dbReference>
<dbReference type="InterPro" id="IPR052531">
    <property type="entry name" value="CarD-like_regulator"/>
</dbReference>
<dbReference type="GO" id="GO:0009303">
    <property type="term" value="P:rRNA transcription"/>
    <property type="evidence" value="ECO:0007669"/>
    <property type="project" value="TreeGrafter"/>
</dbReference>
<keyword evidence="3" id="KW-1185">Reference proteome</keyword>
<dbReference type="RefSeq" id="WP_073032606.1">
    <property type="nucleotide sequence ID" value="NZ_FQXJ01000026.1"/>
</dbReference>
<dbReference type="PANTHER" id="PTHR38447">
    <property type="entry name" value="TRANSCRIPTION FACTOR YDEB-RELATED"/>
    <property type="match status" value="1"/>
</dbReference>
<proteinExistence type="predicted"/>
<evidence type="ECO:0000313" key="2">
    <source>
        <dbReference type="EMBL" id="SHI80554.1"/>
    </source>
</evidence>
<dbReference type="OrthoDB" id="9786074at2"/>
<dbReference type="InterPro" id="IPR036101">
    <property type="entry name" value="CarD-like/TRCF_RID_sf"/>
</dbReference>
<dbReference type="PANTHER" id="PTHR38447:SF1">
    <property type="entry name" value="RNA POLYMERASE-BINDING TRANSCRIPTION FACTOR CARD"/>
    <property type="match status" value="1"/>
</dbReference>
<dbReference type="InterPro" id="IPR003711">
    <property type="entry name" value="CarD-like/TRCF_RID"/>
</dbReference>
<dbReference type="Pfam" id="PF02559">
    <property type="entry name" value="CarD_TRCF_RID"/>
    <property type="match status" value="1"/>
</dbReference>
<gene>
    <name evidence="2" type="ORF">SAMN02746098_04666</name>
</gene>
<sequence length="164" mass="18817">MFQIGDKVLYPMQGVGIIETIEEKEVLGKKKLYYTLNMPQINMQVMIPTEKASALGIRQIVEPDILESVLTDFHLGNTDPIIYEDKRYCRDLNKSKIKTGDIYKGTEIIRDLMRKSQKNKLGSEDTNMLNNARRMFISEVMQVKGIAQEQADHLLDEVLLIPLT</sequence>
<reference evidence="3" key="1">
    <citation type="submission" date="2016-11" db="EMBL/GenBank/DDBJ databases">
        <authorList>
            <person name="Varghese N."/>
            <person name="Submissions S."/>
        </authorList>
    </citation>
    <scope>NUCLEOTIDE SEQUENCE [LARGE SCALE GENOMIC DNA]</scope>
    <source>
        <strain evidence="3">DSM 15449</strain>
    </source>
</reference>
<dbReference type="SUPFAM" id="SSF141259">
    <property type="entry name" value="CarD-like"/>
    <property type="match status" value="1"/>
</dbReference>